<comment type="subcellular location">
    <subcellularLocation>
        <location evidence="1">Cytoplasm</location>
        <location evidence="1">Cytoskeleton</location>
    </subcellularLocation>
</comment>
<dbReference type="PROSITE" id="PS50105">
    <property type="entry name" value="SAM_DOMAIN"/>
    <property type="match status" value="1"/>
</dbReference>
<dbReference type="GO" id="GO:0003777">
    <property type="term" value="F:microtubule motor activity"/>
    <property type="evidence" value="ECO:0007669"/>
    <property type="project" value="InterPro"/>
</dbReference>
<dbReference type="AlphaFoldDB" id="A0A0H5QX09"/>
<dbReference type="EMBL" id="HACM01006028">
    <property type="protein sequence ID" value="CRZ06470.1"/>
    <property type="molecule type" value="Transcribed_RNA"/>
</dbReference>
<evidence type="ECO:0000259" key="13">
    <source>
        <dbReference type="PROSITE" id="PS50105"/>
    </source>
</evidence>
<dbReference type="InterPro" id="IPR001752">
    <property type="entry name" value="Kinesin_motor_dom"/>
</dbReference>
<dbReference type="SMART" id="SM00129">
    <property type="entry name" value="KISc"/>
    <property type="match status" value="1"/>
</dbReference>
<keyword evidence="6 9" id="KW-0505">Motor protein</keyword>
<dbReference type="InterPro" id="IPR019821">
    <property type="entry name" value="Kinesin_motor_CS"/>
</dbReference>
<dbReference type="SUPFAM" id="SSF47769">
    <property type="entry name" value="SAM/Pointed domain"/>
    <property type="match status" value="1"/>
</dbReference>
<evidence type="ECO:0000256" key="7">
    <source>
        <dbReference type="ARBA" id="ARBA00023212"/>
    </source>
</evidence>
<dbReference type="PANTHER" id="PTHR47971">
    <property type="entry name" value="KINESIN-RELATED PROTEIN 6"/>
    <property type="match status" value="1"/>
</dbReference>
<dbReference type="Pfam" id="PF00536">
    <property type="entry name" value="SAM_1"/>
    <property type="match status" value="1"/>
</dbReference>
<feature type="domain" description="SAM" evidence="13">
    <location>
        <begin position="4"/>
        <end position="67"/>
    </location>
</feature>
<reference evidence="14" key="1">
    <citation type="submission" date="2015-04" db="EMBL/GenBank/DDBJ databases">
        <title>The genome sequence of the plant pathogenic Rhizarian Plasmodiophora brassicae reveals insights in its biotrophic life cycle and the origin of chitin synthesis.</title>
        <authorList>
            <person name="Schwelm A."/>
            <person name="Fogelqvist J."/>
            <person name="Knaust A."/>
            <person name="Julke S."/>
            <person name="Lilja T."/>
            <person name="Dhandapani V."/>
            <person name="Bonilla-Rosso G."/>
            <person name="Karlsson M."/>
            <person name="Shevchenko A."/>
            <person name="Choi S.R."/>
            <person name="Kim H.G."/>
            <person name="Park J.Y."/>
            <person name="Lim Y.P."/>
            <person name="Ludwig-Muller J."/>
            <person name="Dixelius C."/>
        </authorList>
    </citation>
    <scope>NUCLEOTIDE SEQUENCE</scope>
    <source>
        <tissue evidence="14">Potato root galls</tissue>
    </source>
</reference>
<dbReference type="CDD" id="cd01367">
    <property type="entry name" value="KISc_KIF2_like"/>
    <property type="match status" value="1"/>
</dbReference>
<evidence type="ECO:0000259" key="12">
    <source>
        <dbReference type="PROSITE" id="PS50067"/>
    </source>
</evidence>
<keyword evidence="4 9" id="KW-0547">Nucleotide-binding</keyword>
<keyword evidence="5 9" id="KW-0067">ATP-binding</keyword>
<feature type="region of interest" description="Disordered" evidence="11">
    <location>
        <begin position="75"/>
        <end position="119"/>
    </location>
</feature>
<dbReference type="Pfam" id="PF00225">
    <property type="entry name" value="Kinesin"/>
    <property type="match status" value="1"/>
</dbReference>
<dbReference type="InterPro" id="IPR001660">
    <property type="entry name" value="SAM"/>
</dbReference>
<comment type="similarity">
    <text evidence="8">Belongs to the TRAFAC class myosin-kinesin ATPase superfamily. Kinesin family. KIN-13 subfamily.</text>
</comment>
<evidence type="ECO:0000256" key="6">
    <source>
        <dbReference type="ARBA" id="ARBA00023175"/>
    </source>
</evidence>
<feature type="binding site" evidence="9">
    <location>
        <begin position="215"/>
        <end position="222"/>
    </location>
    <ligand>
        <name>ATP</name>
        <dbReference type="ChEBI" id="CHEBI:30616"/>
    </ligand>
</feature>
<organism evidence="14">
    <name type="scientific">Spongospora subterranea</name>
    <dbReference type="NCBI Taxonomy" id="70186"/>
    <lineage>
        <taxon>Eukaryota</taxon>
        <taxon>Sar</taxon>
        <taxon>Rhizaria</taxon>
        <taxon>Endomyxa</taxon>
        <taxon>Phytomyxea</taxon>
        <taxon>Plasmodiophorida</taxon>
        <taxon>Plasmodiophoridae</taxon>
        <taxon>Spongospora</taxon>
    </lineage>
</organism>
<dbReference type="GO" id="GO:0005524">
    <property type="term" value="F:ATP binding"/>
    <property type="evidence" value="ECO:0007669"/>
    <property type="project" value="UniProtKB-UniRule"/>
</dbReference>
<dbReference type="InterPro" id="IPR036961">
    <property type="entry name" value="Kinesin_motor_dom_sf"/>
</dbReference>
<evidence type="ECO:0000256" key="11">
    <source>
        <dbReference type="SAM" id="MobiDB-lite"/>
    </source>
</evidence>
<protein>
    <recommendedName>
        <fullName evidence="10">Kinesin-like protein</fullName>
    </recommendedName>
</protein>
<dbReference type="FunFam" id="3.40.850.10:FF:000012">
    <property type="entry name" value="Kinesin-like protein"/>
    <property type="match status" value="1"/>
</dbReference>
<name>A0A0H5QX09_9EUKA</name>
<evidence type="ECO:0000313" key="14">
    <source>
        <dbReference type="EMBL" id="CRZ06470.1"/>
    </source>
</evidence>
<dbReference type="InterPro" id="IPR027417">
    <property type="entry name" value="P-loop_NTPase"/>
</dbReference>
<dbReference type="GO" id="GO:0007018">
    <property type="term" value="P:microtubule-based movement"/>
    <property type="evidence" value="ECO:0007669"/>
    <property type="project" value="InterPro"/>
</dbReference>
<dbReference type="GO" id="GO:0007019">
    <property type="term" value="P:microtubule depolymerization"/>
    <property type="evidence" value="ECO:0007669"/>
    <property type="project" value="TreeGrafter"/>
</dbReference>
<dbReference type="PROSITE" id="PS50067">
    <property type="entry name" value="KINESIN_MOTOR_2"/>
    <property type="match status" value="1"/>
</dbReference>
<evidence type="ECO:0000256" key="5">
    <source>
        <dbReference type="ARBA" id="ARBA00022840"/>
    </source>
</evidence>
<keyword evidence="3 10" id="KW-0493">Microtubule</keyword>
<evidence type="ECO:0000256" key="1">
    <source>
        <dbReference type="ARBA" id="ARBA00004245"/>
    </source>
</evidence>
<dbReference type="PROSITE" id="PS00411">
    <property type="entry name" value="KINESIN_MOTOR_1"/>
    <property type="match status" value="1"/>
</dbReference>
<dbReference type="GO" id="GO:0005874">
    <property type="term" value="C:microtubule"/>
    <property type="evidence" value="ECO:0007669"/>
    <property type="project" value="UniProtKB-KW"/>
</dbReference>
<keyword evidence="7" id="KW-0206">Cytoskeleton</keyword>
<evidence type="ECO:0000256" key="10">
    <source>
        <dbReference type="RuleBase" id="RU000394"/>
    </source>
</evidence>
<keyword evidence="2" id="KW-0963">Cytoplasm</keyword>
<dbReference type="Gene3D" id="1.10.150.50">
    <property type="entry name" value="Transcription Factor, Ets-1"/>
    <property type="match status" value="1"/>
</dbReference>
<evidence type="ECO:0000256" key="8">
    <source>
        <dbReference type="ARBA" id="ARBA00061030"/>
    </source>
</evidence>
<dbReference type="Gene3D" id="3.40.850.10">
    <property type="entry name" value="Kinesin motor domain"/>
    <property type="match status" value="1"/>
</dbReference>
<sequence>MANIHQQTLYSWLQAADLADYHDQLVDRGVTEANFPQLAIHDFATLGIQNPAHRQRFFKLIQTVKRELASSRISPPRVFAGRTTPKSSSPDAFEVHSVDEEEGSPPSTSPVKLSSKKTPRDKAKIRVVVRKRPLNKREIAREETDVVVALQDVYTVNVHEPKTKVDLTKYIERHEFIFDDVFDESVSNAELYEQTAKPLVEAVFQGAKATCFAYGQTGSGKTHTMMGPEALQHSDGDAIEQEQGLYAMAARDLFAQLNDRAHDNLCVFVSFFEIYGGKLFDLLNERRKLVAREDRHQAVCIVGLQERECASVSSLLQMIQHGSQLRSTGVTGANIDSSRSHAILQISLCHKGISRKRVGRLSFIDLAGSERGVDTVNQDRRTRIEGAEINKSLLALKECIRAQDQHHKHTPFRGSKLTQVLKDSFIGNCRTIMVANISPNSGSCEHTLNTLRYADRVKELKKLGKTQPSRDAYMPHRVSTPAIVLPPSKQQPQAPTMAAIEQHESLISSIMEQEENIIEGHRKQVDDTMKIIREEMDLIKRFDDLSCGVEQYVATLEGLLTRKFDAVSSLRSQLTGFQKDLRSEEEMSSFIHK</sequence>
<evidence type="ECO:0000256" key="9">
    <source>
        <dbReference type="PROSITE-ProRule" id="PRU00283"/>
    </source>
</evidence>
<evidence type="ECO:0000256" key="4">
    <source>
        <dbReference type="ARBA" id="ARBA00022741"/>
    </source>
</evidence>
<feature type="domain" description="Kinesin motor" evidence="12">
    <location>
        <begin position="124"/>
        <end position="460"/>
    </location>
</feature>
<dbReference type="GO" id="GO:0008017">
    <property type="term" value="F:microtubule binding"/>
    <property type="evidence" value="ECO:0007669"/>
    <property type="project" value="InterPro"/>
</dbReference>
<dbReference type="PANTHER" id="PTHR47971:SF8">
    <property type="entry name" value="KINESIN-LIKE PROTEIN"/>
    <property type="match status" value="1"/>
</dbReference>
<dbReference type="InterPro" id="IPR013761">
    <property type="entry name" value="SAM/pointed_sf"/>
</dbReference>
<dbReference type="InterPro" id="IPR027640">
    <property type="entry name" value="Kinesin-like_fam"/>
</dbReference>
<evidence type="ECO:0000256" key="2">
    <source>
        <dbReference type="ARBA" id="ARBA00022490"/>
    </source>
</evidence>
<dbReference type="PRINTS" id="PR00380">
    <property type="entry name" value="KINESINHEAVY"/>
</dbReference>
<evidence type="ECO:0000256" key="3">
    <source>
        <dbReference type="ARBA" id="ARBA00022701"/>
    </source>
</evidence>
<proteinExistence type="inferred from homology"/>
<accession>A0A0H5QX09</accession>
<dbReference type="SUPFAM" id="SSF52540">
    <property type="entry name" value="P-loop containing nucleoside triphosphate hydrolases"/>
    <property type="match status" value="1"/>
</dbReference>
<dbReference type="SMART" id="SM00454">
    <property type="entry name" value="SAM"/>
    <property type="match status" value="1"/>
</dbReference>